<evidence type="ECO:0008006" key="4">
    <source>
        <dbReference type="Google" id="ProtNLM"/>
    </source>
</evidence>
<dbReference type="AlphaFoldDB" id="A0A478FTB4"/>
<gene>
    <name evidence="2" type="ORF">MHSWG343_02350</name>
</gene>
<name>A0A478FTB4_9MOLU</name>
<feature type="chain" id="PRO_5019749978" description="DUF31 domain-containing protein" evidence="1">
    <location>
        <begin position="24"/>
        <end position="648"/>
    </location>
</feature>
<dbReference type="EMBL" id="BIMN01000001">
    <property type="protein sequence ID" value="GCE63250.1"/>
    <property type="molecule type" value="Genomic_DNA"/>
</dbReference>
<proteinExistence type="predicted"/>
<organism evidence="2 3">
    <name type="scientific">Candidatus Mycoplasma haematohominis</name>
    <dbReference type="NCBI Taxonomy" id="1494318"/>
    <lineage>
        <taxon>Bacteria</taxon>
        <taxon>Bacillati</taxon>
        <taxon>Mycoplasmatota</taxon>
        <taxon>Mollicutes</taxon>
        <taxon>Mycoplasmataceae</taxon>
        <taxon>Mycoplasma</taxon>
    </lineage>
</organism>
<reference evidence="2 3" key="1">
    <citation type="submission" date="2019-01" db="EMBL/GenBank/DDBJ databases">
        <title>Draft genome sequences of Candidatus Mycoplasma haemohominis SWG34-3 identified from a patient with pyrexia, anemia and liver dysfunction.</title>
        <authorList>
            <person name="Sekizuka T."/>
            <person name="Hattori N."/>
            <person name="Katano H."/>
            <person name="Takuma T."/>
            <person name="Ito T."/>
            <person name="Arai N."/>
            <person name="Yanai R."/>
            <person name="Ishii S."/>
            <person name="Miura Y."/>
            <person name="Tokunaga T."/>
            <person name="Watanabe H."/>
            <person name="Nomura N."/>
            <person name="Eguchi J."/>
            <person name="Arai T."/>
            <person name="Hasegawa H."/>
            <person name="Nakamaki T."/>
            <person name="Wakita T."/>
            <person name="Niki Y."/>
            <person name="Kuroda M."/>
        </authorList>
    </citation>
    <scope>NUCLEOTIDE SEQUENCE [LARGE SCALE GENOMIC DNA]</scope>
    <source>
        <strain evidence="2">SWG34-3</strain>
    </source>
</reference>
<feature type="signal peptide" evidence="1">
    <location>
        <begin position="1"/>
        <end position="23"/>
    </location>
</feature>
<evidence type="ECO:0000313" key="3">
    <source>
        <dbReference type="Proteomes" id="UP000324831"/>
    </source>
</evidence>
<dbReference type="Proteomes" id="UP000324831">
    <property type="component" value="Unassembled WGS sequence"/>
</dbReference>
<sequence length="648" mass="74860">MAWKAIAPSFLFGAIVLGSFSFAGSPMSETVLDTNFYRDLDQISKFDEEKAFAYGTKIESDSLAVQSYLFNNSLNLLWEKNNGNFENGSERISGNAFLLNILLPDWIGEFHPDKANYSPKSYLGGDELVLLLGTSFSFVKQLFDEINDWKSEVNESLASAKLNEKSKGKSDHFLYLSHPWPVLKETENQFRFTQDYLYKLGDPNYSSFETDIGRPYYFKIDNKNVEAIYAAVDLEVNSALIDIDLRSRGRATNYLRYIQGSEKKNIVWREDISDIRGEKYKFAVDFAVIKVKFNIAHLKKHYIDYLTDLYSKFERIPQLLRTELVVRDEKTAPLFIGGWETLSEKETDMNTMSKLFVDAKIQTSKISDTGSKSPSEYASEDKFKECCEAKLYETYTQRLSPNGSSPTESNNYEMIDKEYYPNDEMGILFVKYKIKNKSKNWIFPETKEFWIKGFKSNSSSTDSAFETLKNINDLSDRNLIKFLEAKPKAYAAWREFGVNYSYFPYKNIQQLFFEKTLLSDKSAQMNMSEPVGLFTVGSNKYLNIAHHLDIPNMNLRNAKGSIALMKHPERNEKVMLGMYDGTSNWENPLSRKIRNIGKVALFISPWRYDLFNEDNKLSKPTLADSLKKKQLDKRIIQVNRFRIKSNGH</sequence>
<protein>
    <recommendedName>
        <fullName evidence="4">DUF31 domain-containing protein</fullName>
    </recommendedName>
</protein>
<evidence type="ECO:0000313" key="2">
    <source>
        <dbReference type="EMBL" id="GCE63250.1"/>
    </source>
</evidence>
<comment type="caution">
    <text evidence="2">The sequence shown here is derived from an EMBL/GenBank/DDBJ whole genome shotgun (WGS) entry which is preliminary data.</text>
</comment>
<keyword evidence="1" id="KW-0732">Signal</keyword>
<evidence type="ECO:0000256" key="1">
    <source>
        <dbReference type="SAM" id="SignalP"/>
    </source>
</evidence>
<accession>A0A478FTB4</accession>